<dbReference type="FunFam" id="3.40.50.300:FF:000483">
    <property type="entry name" value="Sensor histidine kinase KdpD"/>
    <property type="match status" value="1"/>
</dbReference>
<dbReference type="GO" id="GO:0005737">
    <property type="term" value="C:cytoplasm"/>
    <property type="evidence" value="ECO:0007669"/>
    <property type="project" value="UniProtKB-ARBA"/>
</dbReference>
<organism evidence="5 6">
    <name type="scientific">Paludibaculum fermentans</name>
    <dbReference type="NCBI Taxonomy" id="1473598"/>
    <lineage>
        <taxon>Bacteria</taxon>
        <taxon>Pseudomonadati</taxon>
        <taxon>Acidobacteriota</taxon>
        <taxon>Terriglobia</taxon>
        <taxon>Bryobacterales</taxon>
        <taxon>Bryobacteraceae</taxon>
        <taxon>Paludibaculum</taxon>
    </lineage>
</organism>
<dbReference type="Gene3D" id="3.40.50.300">
    <property type="entry name" value="P-loop containing nucleotide triphosphate hydrolases"/>
    <property type="match status" value="1"/>
</dbReference>
<dbReference type="InterPro" id="IPR052023">
    <property type="entry name" value="Histidine_kinase_KdpD"/>
</dbReference>
<keyword evidence="6" id="KW-1185">Reference proteome</keyword>
<evidence type="ECO:0000256" key="3">
    <source>
        <dbReference type="ARBA" id="ARBA00023012"/>
    </source>
</evidence>
<dbReference type="GO" id="GO:0005886">
    <property type="term" value="C:plasma membrane"/>
    <property type="evidence" value="ECO:0007669"/>
    <property type="project" value="TreeGrafter"/>
</dbReference>
<sequence>MTEPSPRPAGRLKIILGYAAGVGKTFKMLEEGQQLRKEGHDVVVGYFEPHGRQDTIAKLEGLELVPRRNIEYRGRVFEEMDTPAILARRPEICLVDEFPHTNVPGVERGKRWEDVMVLLEAGIDVFTTMNIQHLESLNDQMREITGIQVRETIPDWVVKQAAELVLVDVPPTALLNRLQRGVVYAPDKAQRAIKNFFKEPALAALRELAMRQAAHEVDIRQSEIELPVHPAHHAVNGGTAAPREKILIHISEAPTTAALIRRGRRVADYLQADCFAVCILPVADLRQLPAPARLAMEEHLEFARKLRVETRVLEGEDPAEALVEFARRNGVTQIFLSKPAKRLVGLVVLRDFVMKVVRLASDMQVTVVAERASRTN</sequence>
<evidence type="ECO:0000256" key="1">
    <source>
        <dbReference type="ARBA" id="ARBA00022679"/>
    </source>
</evidence>
<keyword evidence="3" id="KW-0902">Two-component regulatory system</keyword>
<dbReference type="KEGG" id="pfer:IRI77_29770"/>
<evidence type="ECO:0000313" key="5">
    <source>
        <dbReference type="EMBL" id="QOY86929.1"/>
    </source>
</evidence>
<dbReference type="InterPro" id="IPR014729">
    <property type="entry name" value="Rossmann-like_a/b/a_fold"/>
</dbReference>
<dbReference type="EMBL" id="CP063849">
    <property type="protein sequence ID" value="QOY86929.1"/>
    <property type="molecule type" value="Genomic_DNA"/>
</dbReference>
<evidence type="ECO:0000256" key="2">
    <source>
        <dbReference type="ARBA" id="ARBA00022777"/>
    </source>
</evidence>
<dbReference type="AlphaFoldDB" id="A0A7S7NNQ0"/>
<keyword evidence="1" id="KW-0808">Transferase</keyword>
<dbReference type="InterPro" id="IPR027417">
    <property type="entry name" value="P-loop_NTPase"/>
</dbReference>
<reference evidence="5 6" key="1">
    <citation type="submission" date="2020-10" db="EMBL/GenBank/DDBJ databases">
        <title>Complete genome sequence of Paludibaculum fermentans P105T, a facultatively anaerobic acidobacterium capable of dissimilatory Fe(III) reduction.</title>
        <authorList>
            <person name="Dedysh S.N."/>
            <person name="Beletsky A.V."/>
            <person name="Kulichevskaya I.S."/>
            <person name="Mardanov A.V."/>
            <person name="Ravin N.V."/>
        </authorList>
    </citation>
    <scope>NUCLEOTIDE SEQUENCE [LARGE SCALE GENOMIC DNA]</scope>
    <source>
        <strain evidence="5 6">P105</strain>
    </source>
</reference>
<dbReference type="Proteomes" id="UP000593892">
    <property type="component" value="Chromosome"/>
</dbReference>
<dbReference type="SUPFAM" id="SSF52402">
    <property type="entry name" value="Adenine nucleotide alpha hydrolases-like"/>
    <property type="match status" value="1"/>
</dbReference>
<dbReference type="InterPro" id="IPR003852">
    <property type="entry name" value="Sig_transdc_His_kinase_KdpD_N"/>
</dbReference>
<dbReference type="PANTHER" id="PTHR45569">
    <property type="entry name" value="SENSOR PROTEIN KDPD"/>
    <property type="match status" value="1"/>
</dbReference>
<dbReference type="GO" id="GO:0000155">
    <property type="term" value="F:phosphorelay sensor kinase activity"/>
    <property type="evidence" value="ECO:0007669"/>
    <property type="project" value="InterPro"/>
</dbReference>
<dbReference type="Pfam" id="PF02702">
    <property type="entry name" value="KdpD"/>
    <property type="match status" value="1"/>
</dbReference>
<proteinExistence type="predicted"/>
<dbReference type="Gene3D" id="3.40.50.620">
    <property type="entry name" value="HUPs"/>
    <property type="match status" value="1"/>
</dbReference>
<dbReference type="PANTHER" id="PTHR45569:SF1">
    <property type="entry name" value="SENSOR PROTEIN KDPD"/>
    <property type="match status" value="1"/>
</dbReference>
<keyword evidence="2 5" id="KW-0418">Kinase</keyword>
<gene>
    <name evidence="5" type="ORF">IRI77_29770</name>
</gene>
<dbReference type="RefSeq" id="WP_194448598.1">
    <property type="nucleotide sequence ID" value="NZ_CP063849.1"/>
</dbReference>
<feature type="domain" description="Signal transduction histidine kinase osmosensitive K+ channel sensor N-terminal" evidence="4">
    <location>
        <begin position="10"/>
        <end position="217"/>
    </location>
</feature>
<evidence type="ECO:0000259" key="4">
    <source>
        <dbReference type="Pfam" id="PF02702"/>
    </source>
</evidence>
<accession>A0A7S7NNQ0</accession>
<evidence type="ECO:0000313" key="6">
    <source>
        <dbReference type="Proteomes" id="UP000593892"/>
    </source>
</evidence>
<name>A0A7S7NNQ0_PALFE</name>
<protein>
    <submittedName>
        <fullName evidence="5">Histidine kinase</fullName>
    </submittedName>
</protein>